<proteinExistence type="predicted"/>
<dbReference type="AlphaFoldDB" id="E1R7F4"/>
<protein>
    <recommendedName>
        <fullName evidence="1">RNHCP domain-containing protein</fullName>
    </recommendedName>
</protein>
<evidence type="ECO:0000313" key="2">
    <source>
        <dbReference type="EMBL" id="ADK82659.1"/>
    </source>
</evidence>
<dbReference type="KEGG" id="ssm:Spirs_3571"/>
<organism evidence="2 3">
    <name type="scientific">Sediminispirochaeta smaragdinae (strain DSM 11293 / JCM 15392 / SEBR 4228)</name>
    <name type="common">Spirochaeta smaragdinae</name>
    <dbReference type="NCBI Taxonomy" id="573413"/>
    <lineage>
        <taxon>Bacteria</taxon>
        <taxon>Pseudomonadati</taxon>
        <taxon>Spirochaetota</taxon>
        <taxon>Spirochaetia</taxon>
        <taxon>Spirochaetales</taxon>
        <taxon>Spirochaetaceae</taxon>
        <taxon>Sediminispirochaeta</taxon>
    </lineage>
</organism>
<evidence type="ECO:0000259" key="1">
    <source>
        <dbReference type="Pfam" id="PF12647"/>
    </source>
</evidence>
<dbReference type="EMBL" id="CP002116">
    <property type="protein sequence ID" value="ADK82659.1"/>
    <property type="molecule type" value="Genomic_DNA"/>
</dbReference>
<dbReference type="Pfam" id="PF12647">
    <property type="entry name" value="RNHCP"/>
    <property type="match status" value="1"/>
</dbReference>
<feature type="domain" description="RNHCP" evidence="1">
    <location>
        <begin position="8"/>
        <end position="94"/>
    </location>
</feature>
<evidence type="ECO:0000313" key="3">
    <source>
        <dbReference type="Proteomes" id="UP000002318"/>
    </source>
</evidence>
<name>E1R7F4_SEDSS</name>
<dbReference type="Proteomes" id="UP000002318">
    <property type="component" value="Chromosome"/>
</dbReference>
<dbReference type="OrthoDB" id="9809485at2"/>
<dbReference type="eggNOG" id="COG1162">
    <property type="taxonomic scope" value="Bacteria"/>
</dbReference>
<dbReference type="HOGENOM" id="CLU_122829_2_1_12"/>
<gene>
    <name evidence="2" type="ordered locus">Spirs_3571</name>
</gene>
<accession>E1R7F4</accession>
<keyword evidence="3" id="KW-1185">Reference proteome</keyword>
<dbReference type="InterPro" id="IPR024439">
    <property type="entry name" value="RNHCP"/>
</dbReference>
<sequence length="109" mass="11784">MAADTASGFRCIHCGAPVPAYSWGTRHRNHCPFCLWSRHVDIRPGDRASLCGGAMEPIAIWSKNDGEIMVLHRCSVCGTIKANRCAGDDDETILCALASRVADAIGLRK</sequence>
<dbReference type="RefSeq" id="WP_013256118.1">
    <property type="nucleotide sequence ID" value="NC_014364.1"/>
</dbReference>
<dbReference type="STRING" id="573413.Spirs_3571"/>
<reference evidence="2 3" key="1">
    <citation type="journal article" date="2010" name="Stand. Genomic Sci.">
        <title>Complete genome sequence of Spirochaeta smaragdinae type strain (SEBR 4228).</title>
        <authorList>
            <person name="Mavromatis K."/>
            <person name="Yasawong M."/>
            <person name="Chertkov O."/>
            <person name="Lapidus A."/>
            <person name="Lucas S."/>
            <person name="Nolan M."/>
            <person name="Del Rio T.G."/>
            <person name="Tice H."/>
            <person name="Cheng J.F."/>
            <person name="Pitluck S."/>
            <person name="Liolios K."/>
            <person name="Ivanova N."/>
            <person name="Tapia R."/>
            <person name="Han C."/>
            <person name="Bruce D."/>
            <person name="Goodwin L."/>
            <person name="Pati A."/>
            <person name="Chen A."/>
            <person name="Palaniappan K."/>
            <person name="Land M."/>
            <person name="Hauser L."/>
            <person name="Chang Y.J."/>
            <person name="Jeffries C.D."/>
            <person name="Detter J.C."/>
            <person name="Rohde M."/>
            <person name="Brambilla E."/>
            <person name="Spring S."/>
            <person name="Goker M."/>
            <person name="Sikorski J."/>
            <person name="Woyke T."/>
            <person name="Bristow J."/>
            <person name="Eisen J.A."/>
            <person name="Markowitz V."/>
            <person name="Hugenholtz P."/>
            <person name="Klenk H.P."/>
            <person name="Kyrpides N.C."/>
        </authorList>
    </citation>
    <scope>NUCLEOTIDE SEQUENCE [LARGE SCALE GENOMIC DNA]</scope>
    <source>
        <strain evidence="3">DSM 11293 / JCM 15392 / SEBR 4228</strain>
    </source>
</reference>